<evidence type="ECO:0000256" key="1">
    <source>
        <dbReference type="ARBA" id="ARBA00022572"/>
    </source>
</evidence>
<reference evidence="7" key="1">
    <citation type="journal article" date="2006" name="Science">
        <title>Ancient noncoding elements conserved in the human genome.</title>
        <authorList>
            <person name="Venkatesh B."/>
            <person name="Kirkness E.F."/>
            <person name="Loh Y.H."/>
            <person name="Halpern A.L."/>
            <person name="Lee A.P."/>
            <person name="Johnson J."/>
            <person name="Dandona N."/>
            <person name="Viswanathan L.D."/>
            <person name="Tay A."/>
            <person name="Venter J.C."/>
            <person name="Strausberg R.L."/>
            <person name="Brenner S."/>
        </authorList>
    </citation>
    <scope>NUCLEOTIDE SEQUENCE [LARGE SCALE GENOMIC DNA]</scope>
</reference>
<dbReference type="InterPro" id="IPR050759">
    <property type="entry name" value="Serine_protease_kringle"/>
</dbReference>
<comment type="caution">
    <text evidence="3">Lacks conserved residue(s) required for the propagation of feature annotation.</text>
</comment>
<evidence type="ECO:0000256" key="2">
    <source>
        <dbReference type="ARBA" id="ARBA00023157"/>
    </source>
</evidence>
<dbReference type="Pfam" id="PF00051">
    <property type="entry name" value="Kringle"/>
    <property type="match status" value="3"/>
</dbReference>
<dbReference type="PRINTS" id="PR00018">
    <property type="entry name" value="KRINGLE"/>
</dbReference>
<dbReference type="InterPro" id="IPR018056">
    <property type="entry name" value="Kringle_CS"/>
</dbReference>
<dbReference type="PANTHER" id="PTHR24261:SF7">
    <property type="entry name" value="KRINGLE DOMAIN-CONTAINING PROTEIN"/>
    <property type="match status" value="1"/>
</dbReference>
<evidence type="ECO:0000313" key="7">
    <source>
        <dbReference type="Proteomes" id="UP000314986"/>
    </source>
</evidence>
<dbReference type="PROSITE" id="PS50070">
    <property type="entry name" value="KRINGLE_2"/>
    <property type="match status" value="3"/>
</dbReference>
<evidence type="ECO:0000256" key="4">
    <source>
        <dbReference type="SAM" id="MobiDB-lite"/>
    </source>
</evidence>
<protein>
    <recommendedName>
        <fullName evidence="5">Kringle domain-containing protein</fullName>
    </recommendedName>
</protein>
<dbReference type="PROSITE" id="PS00021">
    <property type="entry name" value="KRINGLE_1"/>
    <property type="match status" value="2"/>
</dbReference>
<sequence length="184" mass="21561">KVWLVNYNNHVILRICFSENYCRNPDQSSKPWCYTTNPSTRWNYCPIPKLEENCYFGTGFAYRGTVHNSQTGKTCQSWDSQEPHKHTKTAKNYPNGDLKHNYCRNPNCEKYPWCYTTDPESQWEYFHVLHSIMPRQILNTQCFTGSGAAYKGTVSKTVSGKTCQRWDSQEPHEHTRTPGQYLDK</sequence>
<feature type="domain" description="Kringle" evidence="5">
    <location>
        <begin position="53"/>
        <end position="131"/>
    </location>
</feature>
<dbReference type="CDD" id="cd00108">
    <property type="entry name" value="KR"/>
    <property type="match status" value="1"/>
</dbReference>
<dbReference type="GeneTree" id="ENSGT00940000155208"/>
<evidence type="ECO:0000256" key="3">
    <source>
        <dbReference type="PROSITE-ProRule" id="PRU00121"/>
    </source>
</evidence>
<feature type="disulfide bond" evidence="3">
    <location>
        <begin position="22"/>
        <end position="45"/>
    </location>
</feature>
<feature type="domain" description="Kringle" evidence="5">
    <location>
        <begin position="17"/>
        <end position="50"/>
    </location>
</feature>
<name>A0A4W3H440_CALMI</name>
<feature type="region of interest" description="Disordered" evidence="4">
    <location>
        <begin position="162"/>
        <end position="184"/>
    </location>
</feature>
<dbReference type="InterPro" id="IPR038178">
    <property type="entry name" value="Kringle_sf"/>
</dbReference>
<accession>A0A4W3H440</accession>
<dbReference type="SMART" id="SM00130">
    <property type="entry name" value="KR"/>
    <property type="match status" value="3"/>
</dbReference>
<dbReference type="PANTHER" id="PTHR24261">
    <property type="entry name" value="PLASMINOGEN-RELATED"/>
    <property type="match status" value="1"/>
</dbReference>
<reference evidence="6" key="5">
    <citation type="submission" date="2025-09" db="UniProtKB">
        <authorList>
            <consortium name="Ensembl"/>
        </authorList>
    </citation>
    <scope>IDENTIFICATION</scope>
</reference>
<dbReference type="Proteomes" id="UP000314986">
    <property type="component" value="Unassembled WGS sequence"/>
</dbReference>
<reference evidence="6" key="4">
    <citation type="submission" date="2025-08" db="UniProtKB">
        <authorList>
            <consortium name="Ensembl"/>
        </authorList>
    </citation>
    <scope>IDENTIFICATION</scope>
</reference>
<keyword evidence="2 3" id="KW-1015">Disulfide bond</keyword>
<feature type="disulfide bond" evidence="3">
    <location>
        <begin position="75"/>
        <end position="114"/>
    </location>
</feature>
<reference evidence="7" key="3">
    <citation type="journal article" date="2014" name="Nature">
        <title>Elephant shark genome provides unique insights into gnathostome evolution.</title>
        <authorList>
            <consortium name="International Elephant Shark Genome Sequencing Consortium"/>
            <person name="Venkatesh B."/>
            <person name="Lee A.P."/>
            <person name="Ravi V."/>
            <person name="Maurya A.K."/>
            <person name="Lian M.M."/>
            <person name="Swann J.B."/>
            <person name="Ohta Y."/>
            <person name="Flajnik M.F."/>
            <person name="Sutoh Y."/>
            <person name="Kasahara M."/>
            <person name="Hoon S."/>
            <person name="Gangu V."/>
            <person name="Roy S.W."/>
            <person name="Irimia M."/>
            <person name="Korzh V."/>
            <person name="Kondrychyn I."/>
            <person name="Lim Z.W."/>
            <person name="Tay B.H."/>
            <person name="Tohari S."/>
            <person name="Kong K.W."/>
            <person name="Ho S."/>
            <person name="Lorente-Galdos B."/>
            <person name="Quilez J."/>
            <person name="Marques-Bonet T."/>
            <person name="Raney B.J."/>
            <person name="Ingham P.W."/>
            <person name="Tay A."/>
            <person name="Hillier L.W."/>
            <person name="Minx P."/>
            <person name="Boehm T."/>
            <person name="Wilson R.K."/>
            <person name="Brenner S."/>
            <person name="Warren W.C."/>
        </authorList>
    </citation>
    <scope>NUCLEOTIDE SEQUENCE [LARGE SCALE GENOMIC DNA]</scope>
</reference>
<dbReference type="SUPFAM" id="SSF57440">
    <property type="entry name" value="Kringle-like"/>
    <property type="match status" value="3"/>
</dbReference>
<keyword evidence="1 3" id="KW-0420">Kringle</keyword>
<dbReference type="InterPro" id="IPR000001">
    <property type="entry name" value="Kringle"/>
</dbReference>
<reference evidence="7" key="2">
    <citation type="journal article" date="2007" name="PLoS Biol.">
        <title>Survey sequencing and comparative analysis of the elephant shark (Callorhinchus milii) genome.</title>
        <authorList>
            <person name="Venkatesh B."/>
            <person name="Kirkness E.F."/>
            <person name="Loh Y.H."/>
            <person name="Halpern A.L."/>
            <person name="Lee A.P."/>
            <person name="Johnson J."/>
            <person name="Dandona N."/>
            <person name="Viswanathan L.D."/>
            <person name="Tay A."/>
            <person name="Venter J.C."/>
            <person name="Strausberg R.L."/>
            <person name="Brenner S."/>
        </authorList>
    </citation>
    <scope>NUCLEOTIDE SEQUENCE [LARGE SCALE GENOMIC DNA]</scope>
</reference>
<feature type="compositionally biased region" description="Basic and acidic residues" evidence="4">
    <location>
        <begin position="167"/>
        <end position="184"/>
    </location>
</feature>
<keyword evidence="7" id="KW-1185">Reference proteome</keyword>
<proteinExistence type="predicted"/>
<organism evidence="6 7">
    <name type="scientific">Callorhinchus milii</name>
    <name type="common">Ghost shark</name>
    <dbReference type="NCBI Taxonomy" id="7868"/>
    <lineage>
        <taxon>Eukaryota</taxon>
        <taxon>Metazoa</taxon>
        <taxon>Chordata</taxon>
        <taxon>Craniata</taxon>
        <taxon>Vertebrata</taxon>
        <taxon>Chondrichthyes</taxon>
        <taxon>Holocephali</taxon>
        <taxon>Chimaeriformes</taxon>
        <taxon>Callorhinchidae</taxon>
        <taxon>Callorhinchus</taxon>
    </lineage>
</organism>
<dbReference type="AlphaFoldDB" id="A0A4W3H440"/>
<feature type="domain" description="Kringle" evidence="5">
    <location>
        <begin position="141"/>
        <end position="184"/>
    </location>
</feature>
<dbReference type="InterPro" id="IPR013806">
    <property type="entry name" value="Kringle-like"/>
</dbReference>
<dbReference type="Gene3D" id="2.40.20.10">
    <property type="entry name" value="Plasminogen Kringle 4"/>
    <property type="match status" value="3"/>
</dbReference>
<evidence type="ECO:0000313" key="6">
    <source>
        <dbReference type="Ensembl" id="ENSCMIP00000010110.1"/>
    </source>
</evidence>
<evidence type="ECO:0000259" key="5">
    <source>
        <dbReference type="PROSITE" id="PS50070"/>
    </source>
</evidence>
<dbReference type="Ensembl" id="ENSCMIT00000010379.1">
    <property type="protein sequence ID" value="ENSCMIP00000010110.1"/>
    <property type="gene ID" value="ENSCMIG00000005330.1"/>
</dbReference>